<dbReference type="Gene3D" id="3.40.50.300">
    <property type="entry name" value="P-loop containing nucleotide triphosphate hydrolases"/>
    <property type="match status" value="1"/>
</dbReference>
<feature type="binding site" evidence="9">
    <location>
        <begin position="163"/>
        <end position="170"/>
    </location>
    <ligand>
        <name>GTP</name>
        <dbReference type="ChEBI" id="CHEBI:37565"/>
    </ligand>
</feature>
<evidence type="ECO:0000256" key="7">
    <source>
        <dbReference type="ARBA" id="ARBA00022842"/>
    </source>
</evidence>
<feature type="domain" description="OBG-type G" evidence="10">
    <location>
        <begin position="157"/>
        <end position="324"/>
    </location>
</feature>
<sequence length="417" mass="46424">MKFIDQVKLLVQAGKGGDGMIAFRREAHVDRGGPSGGDGGDGGSVYFVPDSGVNTLLSLHLKKTVKAEDGENGRIKNQYGAKGKDTFVKVPFGSVVYHKNKIIADIIEDRPYLIAQGGKGGRGNSKFKSSRNTAPEISEKGDRGQKMDIFINLKIMADAGLVGKPSAGKSTLLSRISNAKPKIADYTFTTLVPQLGLVKYFENSFVVADLPGLIKGASQGKGLGIRFLKHLERCRVLLHVIDFGDPNKDPITDYEHINQEIKAYNIGLENRAQIIIANKADLSSFQQHLKAFKAKYPSQEIITISALENDDFDTLKAKIFKMIEANKNPIIAKVKSEVTISLKTYFEVKKIHEGLFEIFGPEIEEIYHKIPLISHDNLMLFNRKLRQLGVWKALENQGVKKNDTVRIFDYEFLWEND</sequence>
<dbReference type="PROSITE" id="PS51710">
    <property type="entry name" value="G_OBG"/>
    <property type="match status" value="1"/>
</dbReference>
<dbReference type="PROSITE" id="PS51883">
    <property type="entry name" value="OBG"/>
    <property type="match status" value="1"/>
</dbReference>
<keyword evidence="3 9" id="KW-0963">Cytoplasm</keyword>
<dbReference type="Pfam" id="PF01018">
    <property type="entry name" value="GTP1_OBG"/>
    <property type="match status" value="1"/>
</dbReference>
<evidence type="ECO:0000256" key="3">
    <source>
        <dbReference type="ARBA" id="ARBA00022490"/>
    </source>
</evidence>
<keyword evidence="7 9" id="KW-0460">Magnesium</keyword>
<evidence type="ECO:0000256" key="2">
    <source>
        <dbReference type="ARBA" id="ARBA00007699"/>
    </source>
</evidence>
<dbReference type="NCBIfam" id="NF008956">
    <property type="entry name" value="PRK12299.1"/>
    <property type="match status" value="1"/>
</dbReference>
<dbReference type="SUPFAM" id="SSF82051">
    <property type="entry name" value="Obg GTP-binding protein N-terminal domain"/>
    <property type="match status" value="1"/>
</dbReference>
<evidence type="ECO:0000256" key="4">
    <source>
        <dbReference type="ARBA" id="ARBA00022723"/>
    </source>
</evidence>
<feature type="binding site" evidence="9">
    <location>
        <position position="170"/>
    </location>
    <ligand>
        <name>Mg(2+)</name>
        <dbReference type="ChEBI" id="CHEBI:18420"/>
    </ligand>
</feature>
<dbReference type="NCBIfam" id="TIGR03595">
    <property type="entry name" value="Obg_CgtA_exten"/>
    <property type="match status" value="1"/>
</dbReference>
<proteinExistence type="inferred from homology"/>
<dbReference type="InterPro" id="IPR027417">
    <property type="entry name" value="P-loop_NTPase"/>
</dbReference>
<evidence type="ECO:0000256" key="1">
    <source>
        <dbReference type="ARBA" id="ARBA00001946"/>
    </source>
</evidence>
<dbReference type="InterPro" id="IPR006169">
    <property type="entry name" value="GTP1_OBG_dom"/>
</dbReference>
<dbReference type="PANTHER" id="PTHR11702:SF31">
    <property type="entry name" value="MITOCHONDRIAL RIBOSOME-ASSOCIATED GTPASE 2"/>
    <property type="match status" value="1"/>
</dbReference>
<organism evidence="13 14">
    <name type="scientific">Mycoplasma iguanae</name>
    <dbReference type="NCBI Taxonomy" id="292461"/>
    <lineage>
        <taxon>Bacteria</taxon>
        <taxon>Bacillati</taxon>
        <taxon>Mycoplasmatota</taxon>
        <taxon>Mollicutes</taxon>
        <taxon>Mycoplasmataceae</taxon>
        <taxon>Mycoplasma</taxon>
    </lineage>
</organism>
<dbReference type="PRINTS" id="PR00326">
    <property type="entry name" value="GTP1OBG"/>
</dbReference>
<dbReference type="InterPro" id="IPR031167">
    <property type="entry name" value="G_OBG"/>
</dbReference>
<dbReference type="PANTHER" id="PTHR11702">
    <property type="entry name" value="DEVELOPMENTALLY REGULATED GTP-BINDING PROTEIN-RELATED"/>
    <property type="match status" value="1"/>
</dbReference>
<keyword evidence="5 9" id="KW-0547">Nucleotide-binding</keyword>
<dbReference type="Pfam" id="PF09269">
    <property type="entry name" value="DUF1967"/>
    <property type="match status" value="1"/>
</dbReference>
<dbReference type="RefSeq" id="WP_258211008.1">
    <property type="nucleotide sequence ID" value="NZ_CP102734.1"/>
</dbReference>
<evidence type="ECO:0000313" key="13">
    <source>
        <dbReference type="EMBL" id="UVD81834.1"/>
    </source>
</evidence>
<evidence type="ECO:0000256" key="6">
    <source>
        <dbReference type="ARBA" id="ARBA00022801"/>
    </source>
</evidence>
<dbReference type="PIRSF" id="PIRSF002401">
    <property type="entry name" value="GTP_bd_Obg/CgtA"/>
    <property type="match status" value="1"/>
</dbReference>
<dbReference type="Gene3D" id="3.30.300.350">
    <property type="entry name" value="GTP-binding protein OBG, C-terminal domain"/>
    <property type="match status" value="1"/>
</dbReference>
<dbReference type="CDD" id="cd01898">
    <property type="entry name" value="Obg"/>
    <property type="match status" value="1"/>
</dbReference>
<gene>
    <name evidence="13" type="primary">obgE</name>
    <name evidence="9" type="synonym">obg</name>
    <name evidence="13" type="ORF">NV226_00770</name>
</gene>
<feature type="binding site" evidence="9">
    <location>
        <position position="190"/>
    </location>
    <ligand>
        <name>Mg(2+)</name>
        <dbReference type="ChEBI" id="CHEBI:18420"/>
    </ligand>
</feature>
<dbReference type="SUPFAM" id="SSF52540">
    <property type="entry name" value="P-loop containing nucleoside triphosphate hydrolases"/>
    <property type="match status" value="1"/>
</dbReference>
<dbReference type="Gene3D" id="2.70.210.12">
    <property type="entry name" value="GTP1/OBG domain"/>
    <property type="match status" value="1"/>
</dbReference>
<feature type="binding site" evidence="9">
    <location>
        <begin position="305"/>
        <end position="307"/>
    </location>
    <ligand>
        <name>GTP</name>
        <dbReference type="ChEBI" id="CHEBI:37565"/>
    </ligand>
</feature>
<name>A0ABY5RAN1_9MOLU</name>
<evidence type="ECO:0000259" key="11">
    <source>
        <dbReference type="PROSITE" id="PS51881"/>
    </source>
</evidence>
<dbReference type="Pfam" id="PF01926">
    <property type="entry name" value="MMR_HSR1"/>
    <property type="match status" value="1"/>
</dbReference>
<feature type="binding site" evidence="9">
    <location>
        <begin position="209"/>
        <end position="212"/>
    </location>
    <ligand>
        <name>GTP</name>
        <dbReference type="ChEBI" id="CHEBI:37565"/>
    </ligand>
</feature>
<accession>A0ABY5RAN1</accession>
<comment type="subcellular location">
    <subcellularLocation>
        <location evidence="9">Cytoplasm</location>
    </subcellularLocation>
</comment>
<evidence type="ECO:0000256" key="9">
    <source>
        <dbReference type="HAMAP-Rule" id="MF_01454"/>
    </source>
</evidence>
<evidence type="ECO:0000259" key="12">
    <source>
        <dbReference type="PROSITE" id="PS51883"/>
    </source>
</evidence>
<comment type="cofactor">
    <cofactor evidence="1 9">
        <name>Mg(2+)</name>
        <dbReference type="ChEBI" id="CHEBI:18420"/>
    </cofactor>
</comment>
<evidence type="ECO:0000259" key="10">
    <source>
        <dbReference type="PROSITE" id="PS51710"/>
    </source>
</evidence>
<dbReference type="InterPro" id="IPR036726">
    <property type="entry name" value="GTP1_OBG_dom_sf"/>
</dbReference>
<comment type="function">
    <text evidence="9">An essential GTPase which binds GTP, GDP and possibly (p)ppGpp with moderate affinity, with high nucleotide exchange rates and a fairly low GTP hydrolysis rate. Plays a role in control of the cell cycle, stress response, ribosome biogenesis and in those bacteria that undergo differentiation, in morphogenesis control.</text>
</comment>
<dbReference type="InterPro" id="IPR006074">
    <property type="entry name" value="GTP1-OBG_CS"/>
</dbReference>
<dbReference type="InterPro" id="IPR045086">
    <property type="entry name" value="OBG_GTPase"/>
</dbReference>
<reference evidence="13" key="1">
    <citation type="submission" date="2022-08" db="EMBL/GenBank/DDBJ databases">
        <title>Complete genome of Mycoplasma iguanae type strain 2327.</title>
        <authorList>
            <person name="Spergser J."/>
        </authorList>
    </citation>
    <scope>NUCLEOTIDE SEQUENCE</scope>
    <source>
        <strain evidence="13">2327</strain>
    </source>
</reference>
<evidence type="ECO:0000256" key="5">
    <source>
        <dbReference type="ARBA" id="ARBA00022741"/>
    </source>
</evidence>
<feature type="binding site" evidence="9">
    <location>
        <begin position="278"/>
        <end position="281"/>
    </location>
    <ligand>
        <name>GTP</name>
        <dbReference type="ChEBI" id="CHEBI:37565"/>
    </ligand>
</feature>
<keyword evidence="4 9" id="KW-0479">Metal-binding</keyword>
<protein>
    <recommendedName>
        <fullName evidence="9">GTPase Obg</fullName>
        <ecNumber evidence="9">3.6.5.-</ecNumber>
    </recommendedName>
    <alternativeName>
        <fullName evidence="9">GTP-binding protein Obg</fullName>
    </alternativeName>
</protein>
<dbReference type="PROSITE" id="PS00905">
    <property type="entry name" value="GTP1_OBG"/>
    <property type="match status" value="1"/>
</dbReference>
<dbReference type="InterPro" id="IPR014100">
    <property type="entry name" value="GTP-bd_Obg/CgtA"/>
</dbReference>
<keyword evidence="6 9" id="KW-0378">Hydrolase</keyword>
<dbReference type="NCBIfam" id="NF008955">
    <property type="entry name" value="PRK12297.1"/>
    <property type="match status" value="1"/>
</dbReference>
<dbReference type="Proteomes" id="UP001059252">
    <property type="component" value="Chromosome"/>
</dbReference>
<dbReference type="InterPro" id="IPR015349">
    <property type="entry name" value="OCT_dom"/>
</dbReference>
<comment type="subunit">
    <text evidence="9">Monomer.</text>
</comment>
<dbReference type="InterPro" id="IPR036346">
    <property type="entry name" value="GTP-bd_prot_GTP1/OBG_C_sf"/>
</dbReference>
<dbReference type="PROSITE" id="PS51881">
    <property type="entry name" value="OCT"/>
    <property type="match status" value="1"/>
</dbReference>
<feature type="domain" description="OCT" evidence="11">
    <location>
        <begin position="338"/>
        <end position="416"/>
    </location>
</feature>
<keyword evidence="8 9" id="KW-0342">GTP-binding</keyword>
<evidence type="ECO:0000256" key="8">
    <source>
        <dbReference type="ARBA" id="ARBA00023134"/>
    </source>
</evidence>
<keyword evidence="14" id="KW-1185">Reference proteome</keyword>
<dbReference type="HAMAP" id="MF_01454">
    <property type="entry name" value="GTPase_Obg"/>
    <property type="match status" value="1"/>
</dbReference>
<dbReference type="EC" id="3.6.5.-" evidence="9"/>
<dbReference type="NCBIfam" id="TIGR02729">
    <property type="entry name" value="Obg_CgtA"/>
    <property type="match status" value="1"/>
</dbReference>
<feature type="domain" description="Obg" evidence="12">
    <location>
        <begin position="1"/>
        <end position="156"/>
    </location>
</feature>
<feature type="binding site" evidence="9">
    <location>
        <begin position="188"/>
        <end position="192"/>
    </location>
    <ligand>
        <name>GTP</name>
        <dbReference type="ChEBI" id="CHEBI:37565"/>
    </ligand>
</feature>
<dbReference type="EMBL" id="CP102734">
    <property type="protein sequence ID" value="UVD81834.1"/>
    <property type="molecule type" value="Genomic_DNA"/>
</dbReference>
<comment type="similarity">
    <text evidence="2 9">Belongs to the TRAFAC class OBG-HflX-like GTPase superfamily. OBG GTPase family.</text>
</comment>
<evidence type="ECO:0000313" key="14">
    <source>
        <dbReference type="Proteomes" id="UP001059252"/>
    </source>
</evidence>
<dbReference type="InterPro" id="IPR006073">
    <property type="entry name" value="GTP-bd"/>
</dbReference>
<dbReference type="SUPFAM" id="SSF102741">
    <property type="entry name" value="Obg GTP-binding protein C-terminal domain"/>
    <property type="match status" value="1"/>
</dbReference>